<comment type="caution">
    <text evidence="1">The sequence shown here is derived from an EMBL/GenBank/DDBJ whole genome shotgun (WGS) entry which is preliminary data.</text>
</comment>
<keyword evidence="2" id="KW-1185">Reference proteome</keyword>
<proteinExistence type="predicted"/>
<accession>A0A2M9A9M2</accession>
<gene>
    <name evidence="1" type="ORF">BGX16_2410</name>
</gene>
<dbReference type="AlphaFoldDB" id="A0A2M9A9M2"/>
<evidence type="ECO:0000313" key="1">
    <source>
        <dbReference type="EMBL" id="PJJ42384.1"/>
    </source>
</evidence>
<organism evidence="1 2">
    <name type="scientific">Hallerella succinigenes</name>
    <dbReference type="NCBI Taxonomy" id="1896222"/>
    <lineage>
        <taxon>Bacteria</taxon>
        <taxon>Pseudomonadati</taxon>
        <taxon>Fibrobacterota</taxon>
        <taxon>Fibrobacteria</taxon>
        <taxon>Fibrobacterales</taxon>
        <taxon>Fibrobacteraceae</taxon>
        <taxon>Hallerella</taxon>
    </lineage>
</organism>
<dbReference type="EMBL" id="PGEX01000001">
    <property type="protein sequence ID" value="PJJ42384.1"/>
    <property type="molecule type" value="Genomic_DNA"/>
</dbReference>
<reference evidence="1 2" key="1">
    <citation type="submission" date="2017-11" db="EMBL/GenBank/DDBJ databases">
        <title>Animal gut microbial communities from fecal samples from Wisconsin, USA.</title>
        <authorList>
            <person name="Neumann A."/>
        </authorList>
    </citation>
    <scope>NUCLEOTIDE SEQUENCE [LARGE SCALE GENOMIC DNA]</scope>
    <source>
        <strain evidence="1 2">UWS3</strain>
    </source>
</reference>
<evidence type="ECO:0000313" key="2">
    <source>
        <dbReference type="Proteomes" id="UP000231134"/>
    </source>
</evidence>
<dbReference type="Proteomes" id="UP000231134">
    <property type="component" value="Unassembled WGS sequence"/>
</dbReference>
<name>A0A2M9A9M2_9BACT</name>
<protein>
    <submittedName>
        <fullName evidence="1">Uncharacterized protein</fullName>
    </submittedName>
</protein>
<sequence>MTTPFNRKFTFYTAPKPGFGSNGRPLDVEASSRVVRGTIQSVTGEEALALSQGNRNTGVVKVYASERLIARAQLSDTQGWVVSAAGRVYELTEELPFQNLGPIKHWKYIASEVPAAQIPDFLKGGS</sequence>